<dbReference type="EC" id="2.7.1.24" evidence="8 9"/>
<accession>A0A0R2G1A6</accession>
<dbReference type="Pfam" id="PF01121">
    <property type="entry name" value="CoaE"/>
    <property type="match status" value="1"/>
</dbReference>
<evidence type="ECO:0000256" key="9">
    <source>
        <dbReference type="NCBIfam" id="TIGR00152"/>
    </source>
</evidence>
<dbReference type="GO" id="GO:0005524">
    <property type="term" value="F:ATP binding"/>
    <property type="evidence" value="ECO:0007669"/>
    <property type="project" value="UniProtKB-UniRule"/>
</dbReference>
<dbReference type="SUPFAM" id="SSF52540">
    <property type="entry name" value="P-loop containing nucleoside triphosphate hydrolases"/>
    <property type="match status" value="1"/>
</dbReference>
<dbReference type="UniPathway" id="UPA00241">
    <property type="reaction ID" value="UER00356"/>
</dbReference>
<dbReference type="GO" id="GO:0015937">
    <property type="term" value="P:coenzyme A biosynthetic process"/>
    <property type="evidence" value="ECO:0007669"/>
    <property type="project" value="UniProtKB-UniRule"/>
</dbReference>
<dbReference type="GO" id="GO:0005737">
    <property type="term" value="C:cytoplasm"/>
    <property type="evidence" value="ECO:0007669"/>
    <property type="project" value="UniProtKB-SubCell"/>
</dbReference>
<evidence type="ECO:0000256" key="8">
    <source>
        <dbReference type="HAMAP-Rule" id="MF_00376"/>
    </source>
</evidence>
<dbReference type="NCBIfam" id="TIGR00152">
    <property type="entry name" value="dephospho-CoA kinase"/>
    <property type="match status" value="1"/>
</dbReference>
<dbReference type="InterPro" id="IPR001977">
    <property type="entry name" value="Depp_CoAkinase"/>
</dbReference>
<evidence type="ECO:0000256" key="1">
    <source>
        <dbReference type="ARBA" id="ARBA00009018"/>
    </source>
</evidence>
<dbReference type="Gene3D" id="3.40.50.300">
    <property type="entry name" value="P-loop containing nucleotide triphosphate hydrolases"/>
    <property type="match status" value="1"/>
</dbReference>
<dbReference type="HAMAP" id="MF_00376">
    <property type="entry name" value="Dephospho_CoA_kinase"/>
    <property type="match status" value="1"/>
</dbReference>
<keyword evidence="6 8" id="KW-0067">ATP-binding</keyword>
<keyword evidence="2 8" id="KW-0963">Cytoplasm</keyword>
<keyword evidence="11" id="KW-1185">Reference proteome</keyword>
<reference evidence="10 11" key="1">
    <citation type="journal article" date="2015" name="Genome Announc.">
        <title>Expanding the biotechnology potential of lactobacilli through comparative genomics of 213 strains and associated genera.</title>
        <authorList>
            <person name="Sun Z."/>
            <person name="Harris H.M."/>
            <person name="McCann A."/>
            <person name="Guo C."/>
            <person name="Argimon S."/>
            <person name="Zhang W."/>
            <person name="Yang X."/>
            <person name="Jeffery I.B."/>
            <person name="Cooney J.C."/>
            <person name="Kagawa T.F."/>
            <person name="Liu W."/>
            <person name="Song Y."/>
            <person name="Salvetti E."/>
            <person name="Wrobel A."/>
            <person name="Rasinkangas P."/>
            <person name="Parkhill J."/>
            <person name="Rea M.C."/>
            <person name="O'Sullivan O."/>
            <person name="Ritari J."/>
            <person name="Douillard F.P."/>
            <person name="Paul Ross R."/>
            <person name="Yang R."/>
            <person name="Briner A.E."/>
            <person name="Felis G.E."/>
            <person name="de Vos W.M."/>
            <person name="Barrangou R."/>
            <person name="Klaenhammer T.R."/>
            <person name="Caufield P.W."/>
            <person name="Cui Y."/>
            <person name="Zhang H."/>
            <person name="O'Toole P.W."/>
        </authorList>
    </citation>
    <scope>NUCLEOTIDE SEQUENCE [LARGE SCALE GENOMIC DNA]</scope>
    <source>
        <strain evidence="10 11">DSM 20190</strain>
    </source>
</reference>
<dbReference type="FunFam" id="3.40.50.300:FF:000991">
    <property type="entry name" value="Dephospho-CoA kinase"/>
    <property type="match status" value="1"/>
</dbReference>
<sequence>MYVLGLTGGIASGKSTVANYLQAQHIPVLDADVIAHEITVRGQKALAEIENVFGEQVFFADGSLNRPALAERVFNDSTALAKLNAITHPKVFERMQTQLDLLARQKTPLAVLDIPLLFENPGKMTFDATVVVTVDPQVQLERLMNRNQLTADQAQARIAAQMPLADKANRADFVIDNGGTLQATYRQVDHMLATLAI</sequence>
<dbReference type="eggNOG" id="COG0237">
    <property type="taxonomic scope" value="Bacteria"/>
</dbReference>
<dbReference type="EMBL" id="JQAX01000001">
    <property type="protein sequence ID" value="KRN33595.1"/>
    <property type="molecule type" value="Genomic_DNA"/>
</dbReference>
<dbReference type="Proteomes" id="UP000051296">
    <property type="component" value="Unassembled WGS sequence"/>
</dbReference>
<evidence type="ECO:0000256" key="4">
    <source>
        <dbReference type="ARBA" id="ARBA00022741"/>
    </source>
</evidence>
<evidence type="ECO:0000256" key="2">
    <source>
        <dbReference type="ARBA" id="ARBA00022490"/>
    </source>
</evidence>
<comment type="catalytic activity">
    <reaction evidence="8">
        <text>3'-dephospho-CoA + ATP = ADP + CoA + H(+)</text>
        <dbReference type="Rhea" id="RHEA:18245"/>
        <dbReference type="ChEBI" id="CHEBI:15378"/>
        <dbReference type="ChEBI" id="CHEBI:30616"/>
        <dbReference type="ChEBI" id="CHEBI:57287"/>
        <dbReference type="ChEBI" id="CHEBI:57328"/>
        <dbReference type="ChEBI" id="CHEBI:456216"/>
        <dbReference type="EC" id="2.7.1.24"/>
    </reaction>
</comment>
<dbReference type="PANTHER" id="PTHR10695:SF46">
    <property type="entry name" value="BIFUNCTIONAL COENZYME A SYNTHASE-RELATED"/>
    <property type="match status" value="1"/>
</dbReference>
<dbReference type="RefSeq" id="WP_022790905.1">
    <property type="nucleotide sequence ID" value="NZ_ATUU01000001.1"/>
</dbReference>
<dbReference type="InterPro" id="IPR027417">
    <property type="entry name" value="P-loop_NTPase"/>
</dbReference>
<evidence type="ECO:0000256" key="6">
    <source>
        <dbReference type="ARBA" id="ARBA00022840"/>
    </source>
</evidence>
<evidence type="ECO:0000313" key="11">
    <source>
        <dbReference type="Proteomes" id="UP000051296"/>
    </source>
</evidence>
<proteinExistence type="inferred from homology"/>
<organism evidence="10 11">
    <name type="scientific">Weissella halotolerans DSM 20190</name>
    <dbReference type="NCBI Taxonomy" id="1123500"/>
    <lineage>
        <taxon>Bacteria</taxon>
        <taxon>Bacillati</taxon>
        <taxon>Bacillota</taxon>
        <taxon>Bacilli</taxon>
        <taxon>Lactobacillales</taxon>
        <taxon>Lactobacillaceae</taxon>
        <taxon>Weissella</taxon>
    </lineage>
</organism>
<dbReference type="CDD" id="cd02022">
    <property type="entry name" value="DPCK"/>
    <property type="match status" value="1"/>
</dbReference>
<comment type="pathway">
    <text evidence="8">Cofactor biosynthesis; coenzyme A biosynthesis; CoA from (R)-pantothenate: step 5/5.</text>
</comment>
<dbReference type="AlphaFoldDB" id="A0A0R2G1A6"/>
<dbReference type="STRING" id="1123500.GCA_000420365_00102"/>
<dbReference type="InParanoid" id="A0A0R2G1A6"/>
<feature type="binding site" evidence="8">
    <location>
        <begin position="11"/>
        <end position="16"/>
    </location>
    <ligand>
        <name>ATP</name>
        <dbReference type="ChEBI" id="CHEBI:30616"/>
    </ligand>
</feature>
<keyword evidence="7 8" id="KW-0173">Coenzyme A biosynthesis</keyword>
<name>A0A0R2G1A6_9LACO</name>
<keyword evidence="4 8" id="KW-0547">Nucleotide-binding</keyword>
<dbReference type="PROSITE" id="PS51219">
    <property type="entry name" value="DPCK"/>
    <property type="match status" value="1"/>
</dbReference>
<evidence type="ECO:0000256" key="7">
    <source>
        <dbReference type="ARBA" id="ARBA00022993"/>
    </source>
</evidence>
<dbReference type="PANTHER" id="PTHR10695">
    <property type="entry name" value="DEPHOSPHO-COA KINASE-RELATED"/>
    <property type="match status" value="1"/>
</dbReference>
<evidence type="ECO:0000313" key="10">
    <source>
        <dbReference type="EMBL" id="KRN33595.1"/>
    </source>
</evidence>
<gene>
    <name evidence="8" type="primary">coaE</name>
    <name evidence="10" type="ORF">IV68_GL000402</name>
</gene>
<protein>
    <recommendedName>
        <fullName evidence="8 9">Dephospho-CoA kinase</fullName>
        <ecNumber evidence="8 9">2.7.1.24</ecNumber>
    </recommendedName>
    <alternativeName>
        <fullName evidence="8">Dephosphocoenzyme A kinase</fullName>
    </alternativeName>
</protein>
<dbReference type="GO" id="GO:0004140">
    <property type="term" value="F:dephospho-CoA kinase activity"/>
    <property type="evidence" value="ECO:0007669"/>
    <property type="project" value="UniProtKB-UniRule"/>
</dbReference>
<comment type="subcellular location">
    <subcellularLocation>
        <location evidence="8">Cytoplasm</location>
    </subcellularLocation>
</comment>
<keyword evidence="3 8" id="KW-0808">Transferase</keyword>
<dbReference type="FunCoup" id="A0A0R2G1A6">
    <property type="interactions" value="304"/>
</dbReference>
<comment type="caution">
    <text evidence="10">The sequence shown here is derived from an EMBL/GenBank/DDBJ whole genome shotgun (WGS) entry which is preliminary data.</text>
</comment>
<keyword evidence="5 8" id="KW-0418">Kinase</keyword>
<dbReference type="PATRIC" id="fig|1123500.6.peg.403"/>
<evidence type="ECO:0000256" key="5">
    <source>
        <dbReference type="ARBA" id="ARBA00022777"/>
    </source>
</evidence>
<evidence type="ECO:0000256" key="3">
    <source>
        <dbReference type="ARBA" id="ARBA00022679"/>
    </source>
</evidence>
<comment type="similarity">
    <text evidence="1 8">Belongs to the CoaE family.</text>
</comment>
<comment type="function">
    <text evidence="8">Catalyzes the phosphorylation of the 3'-hydroxyl group of dephosphocoenzyme A to form coenzyme A.</text>
</comment>